<evidence type="ECO:0000256" key="1">
    <source>
        <dbReference type="SAM" id="SignalP"/>
    </source>
</evidence>
<gene>
    <name evidence="2" type="ORF">F1003_13160</name>
</gene>
<protein>
    <submittedName>
        <fullName evidence="2">DUF2911 domain-containing protein</fullName>
    </submittedName>
</protein>
<dbReference type="EMBL" id="WJYA01000008">
    <property type="protein sequence ID" value="MTE27884.1"/>
    <property type="molecule type" value="Genomic_DNA"/>
</dbReference>
<dbReference type="Pfam" id="PF11138">
    <property type="entry name" value="DUF2911"/>
    <property type="match status" value="1"/>
</dbReference>
<reference evidence="2 3" key="1">
    <citation type="submission" date="2019-11" db="EMBL/GenBank/DDBJ databases">
        <title>Winogradskyella ouciana sp. nov., isolated from the hadal seawater of the Mariana Trench.</title>
        <authorList>
            <person name="Liu R."/>
        </authorList>
    </citation>
    <scope>NUCLEOTIDE SEQUENCE [LARGE SCALE GENOMIC DNA]</scope>
    <source>
        <strain evidence="2 3">ZXX205</strain>
    </source>
</reference>
<evidence type="ECO:0000313" key="3">
    <source>
        <dbReference type="Proteomes" id="UP000447545"/>
    </source>
</evidence>
<sequence length="182" mass="20328">MKTTRLITTIAFAFTMLLSFNAEAQKFSGLDKSPMDAASFPSDYKDANKLIKVVYSRPQLKGRDINELAKPGKVWRLGANEAAELHVYTDMQLNGTDVDEGTYTIYAIPGEKEWTIIISNDLNVWGSYFYNEENDVARITVPVTQGDESLEAFSIAFEASDDGVHMHMGWGNTRVAVPFTKD</sequence>
<feature type="signal peptide" evidence="1">
    <location>
        <begin position="1"/>
        <end position="24"/>
    </location>
</feature>
<dbReference type="RefSeq" id="WP_155089905.1">
    <property type="nucleotide sequence ID" value="NZ_WJYA01000008.1"/>
</dbReference>
<feature type="chain" id="PRO_5029665385" evidence="1">
    <location>
        <begin position="25"/>
        <end position="182"/>
    </location>
</feature>
<name>A0A7K1GH86_9FLAO</name>
<organism evidence="2 3">
    <name type="scientific">Winogradskyella ouciana</name>
    <dbReference type="NCBI Taxonomy" id="2608631"/>
    <lineage>
        <taxon>Bacteria</taxon>
        <taxon>Pseudomonadati</taxon>
        <taxon>Bacteroidota</taxon>
        <taxon>Flavobacteriia</taxon>
        <taxon>Flavobacteriales</taxon>
        <taxon>Flavobacteriaceae</taxon>
        <taxon>Winogradskyella</taxon>
    </lineage>
</organism>
<dbReference type="Proteomes" id="UP000447545">
    <property type="component" value="Unassembled WGS sequence"/>
</dbReference>
<comment type="caution">
    <text evidence="2">The sequence shown here is derived from an EMBL/GenBank/DDBJ whole genome shotgun (WGS) entry which is preliminary data.</text>
</comment>
<accession>A0A7K1GH86</accession>
<keyword evidence="3" id="KW-1185">Reference proteome</keyword>
<evidence type="ECO:0000313" key="2">
    <source>
        <dbReference type="EMBL" id="MTE27884.1"/>
    </source>
</evidence>
<dbReference type="AlphaFoldDB" id="A0A7K1GH86"/>
<keyword evidence="1" id="KW-0732">Signal</keyword>
<dbReference type="InterPro" id="IPR021314">
    <property type="entry name" value="DUF2911"/>
</dbReference>
<proteinExistence type="predicted"/>